<dbReference type="AlphaFoldDB" id="A0A2V1P524"/>
<dbReference type="InterPro" id="IPR010607">
    <property type="entry name" value="DUF1194"/>
</dbReference>
<reference evidence="4" key="1">
    <citation type="submission" date="2018-05" db="EMBL/GenBank/DDBJ databases">
        <authorList>
            <person name="Du Z."/>
            <person name="Wang X."/>
        </authorList>
    </citation>
    <scope>NUCLEOTIDE SEQUENCE [LARGE SCALE GENOMIC DNA]</scope>
    <source>
        <strain evidence="4">WDS4C29</strain>
    </source>
</reference>
<dbReference type="SUPFAM" id="SSF53300">
    <property type="entry name" value="vWA-like"/>
    <property type="match status" value="1"/>
</dbReference>
<dbReference type="Pfam" id="PF06707">
    <property type="entry name" value="DUF1194"/>
    <property type="match status" value="1"/>
</dbReference>
<dbReference type="OrthoDB" id="9792179at2"/>
<dbReference type="InterPro" id="IPR002035">
    <property type="entry name" value="VWF_A"/>
</dbReference>
<organism evidence="3 4">
    <name type="scientific">Salibaculum griseiflavum</name>
    <dbReference type="NCBI Taxonomy" id="1914409"/>
    <lineage>
        <taxon>Bacteria</taxon>
        <taxon>Pseudomonadati</taxon>
        <taxon>Pseudomonadota</taxon>
        <taxon>Alphaproteobacteria</taxon>
        <taxon>Rhodobacterales</taxon>
        <taxon>Roseobacteraceae</taxon>
        <taxon>Salibaculum</taxon>
    </lineage>
</organism>
<proteinExistence type="predicted"/>
<keyword evidence="4" id="KW-1185">Reference proteome</keyword>
<evidence type="ECO:0000259" key="2">
    <source>
        <dbReference type="PROSITE" id="PS50234"/>
    </source>
</evidence>
<evidence type="ECO:0000256" key="1">
    <source>
        <dbReference type="SAM" id="SignalP"/>
    </source>
</evidence>
<dbReference type="Gene3D" id="3.40.50.410">
    <property type="entry name" value="von Willebrand factor, type A domain"/>
    <property type="match status" value="1"/>
</dbReference>
<keyword evidence="1" id="KW-0732">Signal</keyword>
<dbReference type="PROSITE" id="PS50234">
    <property type="entry name" value="VWFA"/>
    <property type="match status" value="1"/>
</dbReference>
<evidence type="ECO:0000313" key="3">
    <source>
        <dbReference type="EMBL" id="PWG17416.1"/>
    </source>
</evidence>
<evidence type="ECO:0000313" key="4">
    <source>
        <dbReference type="Proteomes" id="UP000245293"/>
    </source>
</evidence>
<feature type="chain" id="PRO_5015835989" description="VWFA domain-containing protein" evidence="1">
    <location>
        <begin position="19"/>
        <end position="215"/>
    </location>
</feature>
<dbReference type="CDD" id="cd00198">
    <property type="entry name" value="vWFA"/>
    <property type="match status" value="1"/>
</dbReference>
<protein>
    <recommendedName>
        <fullName evidence="2">VWFA domain-containing protein</fullName>
    </recommendedName>
</protein>
<dbReference type="Proteomes" id="UP000245293">
    <property type="component" value="Unassembled WGS sequence"/>
</dbReference>
<feature type="signal peptide" evidence="1">
    <location>
        <begin position="1"/>
        <end position="18"/>
    </location>
</feature>
<feature type="domain" description="VWFA" evidence="2">
    <location>
        <begin position="22"/>
        <end position="210"/>
    </location>
</feature>
<gene>
    <name evidence="3" type="ORF">DFK10_06505</name>
</gene>
<comment type="caution">
    <text evidence="3">The sequence shown here is derived from an EMBL/GenBank/DDBJ whole genome shotgun (WGS) entry which is preliminary data.</text>
</comment>
<sequence>MRLWAASVAICMAQAAHACETALLLTIDVSNSIDVAEYRLQVDGLADALLDAEITDVIVQGQSALAVVQWSGVDRQELSIPWTQLRSRTDVQTFAAQARAMPRAFVLSDTAPAEALDFALRQFADAPACDRRVIDVSGDGTPNSGSDPRPMVRAAERAGVTVNGIAIESMGLAITNFYRREIITRDGFVITARQHRDYPRAIREKLLRELSRILG</sequence>
<name>A0A2V1P524_9RHOB</name>
<accession>A0A2V1P524</accession>
<dbReference type="InterPro" id="IPR036465">
    <property type="entry name" value="vWFA_dom_sf"/>
</dbReference>
<dbReference type="EMBL" id="QETF01000005">
    <property type="protein sequence ID" value="PWG17416.1"/>
    <property type="molecule type" value="Genomic_DNA"/>
</dbReference>